<organism evidence="1 2">
    <name type="scientific">Artomyces pyxidatus</name>
    <dbReference type="NCBI Taxonomy" id="48021"/>
    <lineage>
        <taxon>Eukaryota</taxon>
        <taxon>Fungi</taxon>
        <taxon>Dikarya</taxon>
        <taxon>Basidiomycota</taxon>
        <taxon>Agaricomycotina</taxon>
        <taxon>Agaricomycetes</taxon>
        <taxon>Russulales</taxon>
        <taxon>Auriscalpiaceae</taxon>
        <taxon>Artomyces</taxon>
    </lineage>
</organism>
<sequence length="209" mass="24718">MSLKLPSNLKEQPATADVTNTHVRTPTTYYTRHRETRCEYQKAYYKVKKIGRRKVSKQAREVAEDKRRRELLGLRAPYSFSLLHSSSTPDPSRTEDMRTAEHDVWDRCFDLMETLKKTEGDDWRARYAETVQEWLDEHLSKAEEVRRTTALTSVDVELHTYRRIIAGLVQELEFIEQGDEVVTSAAEDWGLIWYGRRVNRSTFRQRFGW</sequence>
<reference evidence="1" key="2">
    <citation type="journal article" date="2022" name="New Phytol.">
        <title>Evolutionary transition to the ectomycorrhizal habit in the genomes of a hyperdiverse lineage of mushroom-forming fungi.</title>
        <authorList>
            <person name="Looney B."/>
            <person name="Miyauchi S."/>
            <person name="Morin E."/>
            <person name="Drula E."/>
            <person name="Courty P.E."/>
            <person name="Kohler A."/>
            <person name="Kuo A."/>
            <person name="LaButti K."/>
            <person name="Pangilinan J."/>
            <person name="Lipzen A."/>
            <person name="Riley R."/>
            <person name="Andreopoulos W."/>
            <person name="He G."/>
            <person name="Johnson J."/>
            <person name="Nolan M."/>
            <person name="Tritt A."/>
            <person name="Barry K.W."/>
            <person name="Grigoriev I.V."/>
            <person name="Nagy L.G."/>
            <person name="Hibbett D."/>
            <person name="Henrissat B."/>
            <person name="Matheny P.B."/>
            <person name="Labbe J."/>
            <person name="Martin F.M."/>
        </authorList>
    </citation>
    <scope>NUCLEOTIDE SEQUENCE</scope>
    <source>
        <strain evidence="1">HHB10654</strain>
    </source>
</reference>
<proteinExistence type="predicted"/>
<dbReference type="EMBL" id="MU277210">
    <property type="protein sequence ID" value="KAI0061775.1"/>
    <property type="molecule type" value="Genomic_DNA"/>
</dbReference>
<evidence type="ECO:0000313" key="1">
    <source>
        <dbReference type="EMBL" id="KAI0061775.1"/>
    </source>
</evidence>
<reference evidence="1" key="1">
    <citation type="submission" date="2021-03" db="EMBL/GenBank/DDBJ databases">
        <authorList>
            <consortium name="DOE Joint Genome Institute"/>
            <person name="Ahrendt S."/>
            <person name="Looney B.P."/>
            <person name="Miyauchi S."/>
            <person name="Morin E."/>
            <person name="Drula E."/>
            <person name="Courty P.E."/>
            <person name="Chicoki N."/>
            <person name="Fauchery L."/>
            <person name="Kohler A."/>
            <person name="Kuo A."/>
            <person name="Labutti K."/>
            <person name="Pangilinan J."/>
            <person name="Lipzen A."/>
            <person name="Riley R."/>
            <person name="Andreopoulos W."/>
            <person name="He G."/>
            <person name="Johnson J."/>
            <person name="Barry K.W."/>
            <person name="Grigoriev I.V."/>
            <person name="Nagy L."/>
            <person name="Hibbett D."/>
            <person name="Henrissat B."/>
            <person name="Matheny P.B."/>
            <person name="Labbe J."/>
            <person name="Martin F."/>
        </authorList>
    </citation>
    <scope>NUCLEOTIDE SEQUENCE</scope>
    <source>
        <strain evidence="1">HHB10654</strain>
    </source>
</reference>
<gene>
    <name evidence="1" type="ORF">BV25DRAFT_1916451</name>
</gene>
<dbReference type="Proteomes" id="UP000814140">
    <property type="component" value="Unassembled WGS sequence"/>
</dbReference>
<protein>
    <submittedName>
        <fullName evidence="1">Uncharacterized protein</fullName>
    </submittedName>
</protein>
<keyword evidence="2" id="KW-1185">Reference proteome</keyword>
<comment type="caution">
    <text evidence="1">The sequence shown here is derived from an EMBL/GenBank/DDBJ whole genome shotgun (WGS) entry which is preliminary data.</text>
</comment>
<name>A0ACB8SZ86_9AGAM</name>
<accession>A0ACB8SZ86</accession>
<evidence type="ECO:0000313" key="2">
    <source>
        <dbReference type="Proteomes" id="UP000814140"/>
    </source>
</evidence>